<evidence type="ECO:0000313" key="5">
    <source>
        <dbReference type="RefSeq" id="XP_022994641.1"/>
    </source>
</evidence>
<name>A0A6J1JWF8_CUCMA</name>
<accession>A0A6J1JWF8</accession>
<keyword evidence="2" id="KW-1185">Reference proteome</keyword>
<evidence type="ECO:0000313" key="4">
    <source>
        <dbReference type="RefSeq" id="XP_022994640.1"/>
    </source>
</evidence>
<evidence type="ECO:0000313" key="2">
    <source>
        <dbReference type="Proteomes" id="UP000504608"/>
    </source>
</evidence>
<feature type="transmembrane region" description="Helical" evidence="1">
    <location>
        <begin position="183"/>
        <end position="212"/>
    </location>
</feature>
<dbReference type="RefSeq" id="XP_022994640.1">
    <property type="nucleotide sequence ID" value="XM_023138872.1"/>
</dbReference>
<dbReference type="AlphaFoldDB" id="A0A6J1JWF8"/>
<dbReference type="GeneID" id="111490290"/>
<dbReference type="PANTHER" id="PTHR48223">
    <property type="entry name" value="DEFECTIVE 2759, PUTATIVE ISOFORM 1-RELATED"/>
    <property type="match status" value="1"/>
</dbReference>
<evidence type="ECO:0000256" key="1">
    <source>
        <dbReference type="SAM" id="Phobius"/>
    </source>
</evidence>
<feature type="transmembrane region" description="Helical" evidence="1">
    <location>
        <begin position="224"/>
        <end position="247"/>
    </location>
</feature>
<gene>
    <name evidence="3 4 5 6" type="primary">LOC111490290</name>
</gene>
<dbReference type="RefSeq" id="XP_022994641.1">
    <property type="nucleotide sequence ID" value="XM_023138873.1"/>
</dbReference>
<evidence type="ECO:0000313" key="6">
    <source>
        <dbReference type="RefSeq" id="XP_022994642.1"/>
    </source>
</evidence>
<dbReference type="OrthoDB" id="748739at2759"/>
<dbReference type="KEGG" id="cmax:111490290"/>
<keyword evidence="1" id="KW-0812">Transmembrane</keyword>
<sequence>MALITHHPQGSYAEFLSRFSSWNGSLKLKQYVISVRTARRDEHCTPLRSNVCLSVGTPRLNGPRPNLLRVSAFKSSARIDDGTGGVANGSKIPNYPVKFKDDDCCTETPKANNVPLCYASGANEDIAPSPAIQNLFKKWLELLCRQPVSKDVDEILEDLPSAGMSDIQQESNKKKSNEILRGVWFHFWGLNAAVKIPLLVFVPMYLVINVFYGAEVSRELTPLWVFGPLITAFYVKMFLWLCSIYIFSFKLTAKLVRNSPTYYQTVHHYVIQGKLKEEFVARFLQPIINIKNLKNKELLLRKLMELREWIVDKYLDCVELIWPYYCRTIRFLKRANLI</sequence>
<organism evidence="2 6">
    <name type="scientific">Cucurbita maxima</name>
    <name type="common">Pumpkin</name>
    <name type="synonym">Winter squash</name>
    <dbReference type="NCBI Taxonomy" id="3661"/>
    <lineage>
        <taxon>Eukaryota</taxon>
        <taxon>Viridiplantae</taxon>
        <taxon>Streptophyta</taxon>
        <taxon>Embryophyta</taxon>
        <taxon>Tracheophyta</taxon>
        <taxon>Spermatophyta</taxon>
        <taxon>Magnoliopsida</taxon>
        <taxon>eudicotyledons</taxon>
        <taxon>Gunneridae</taxon>
        <taxon>Pentapetalae</taxon>
        <taxon>rosids</taxon>
        <taxon>fabids</taxon>
        <taxon>Cucurbitales</taxon>
        <taxon>Cucurbitaceae</taxon>
        <taxon>Cucurbiteae</taxon>
        <taxon>Cucurbita</taxon>
    </lineage>
</organism>
<dbReference type="RefSeq" id="XP_022994642.1">
    <property type="nucleotide sequence ID" value="XM_023138874.1"/>
</dbReference>
<keyword evidence="1" id="KW-0472">Membrane</keyword>
<proteinExistence type="predicted"/>
<keyword evidence="1" id="KW-1133">Transmembrane helix</keyword>
<reference evidence="3 4" key="1">
    <citation type="submission" date="2025-04" db="UniProtKB">
        <authorList>
            <consortium name="RefSeq"/>
        </authorList>
    </citation>
    <scope>IDENTIFICATION</scope>
    <source>
        <tissue evidence="3 4">Young leaves</tissue>
    </source>
</reference>
<evidence type="ECO:0000313" key="3">
    <source>
        <dbReference type="RefSeq" id="XP_022994639.1"/>
    </source>
</evidence>
<dbReference type="RefSeq" id="XP_022994639.1">
    <property type="nucleotide sequence ID" value="XM_023138871.1"/>
</dbReference>
<dbReference type="PANTHER" id="PTHR48223:SF1">
    <property type="entry name" value="ABC TRANSMEMBRANE TYPE-1 DOMAIN-CONTAINING PROTEIN"/>
    <property type="match status" value="1"/>
</dbReference>
<dbReference type="Proteomes" id="UP000504608">
    <property type="component" value="Unplaced"/>
</dbReference>
<protein>
    <submittedName>
        <fullName evidence="3 4">Uncharacterized protein LOC111490290</fullName>
    </submittedName>
</protein>